<sequence length="139" mass="15672">MGEKQNPQRADPILQYTDFSKVKLALTNHYVMLSTIFIAPLFETRIFTAKDSTGEGVNLAAVLLLLDTRGKFTSGMGEKQNPQRADPILQYADFSKVKLALTNHYVMLSTIFIAPLFETRIFTAKDSTSKIYQIKFCVN</sequence>
<dbReference type="InParanoid" id="A0A3P7E5T1"/>
<organism evidence="1 2">
    <name type="scientific">Wuchereria bancrofti</name>
    <dbReference type="NCBI Taxonomy" id="6293"/>
    <lineage>
        <taxon>Eukaryota</taxon>
        <taxon>Metazoa</taxon>
        <taxon>Ecdysozoa</taxon>
        <taxon>Nematoda</taxon>
        <taxon>Chromadorea</taxon>
        <taxon>Rhabditida</taxon>
        <taxon>Spirurina</taxon>
        <taxon>Spiruromorpha</taxon>
        <taxon>Filarioidea</taxon>
        <taxon>Onchocercidae</taxon>
        <taxon>Wuchereria</taxon>
    </lineage>
</organism>
<protein>
    <submittedName>
        <fullName evidence="1">Uncharacterized protein</fullName>
    </submittedName>
</protein>
<dbReference type="AlphaFoldDB" id="A0A3P7E5T1"/>
<evidence type="ECO:0000313" key="2">
    <source>
        <dbReference type="Proteomes" id="UP000270924"/>
    </source>
</evidence>
<name>A0A3P7E5T1_WUCBA</name>
<gene>
    <name evidence="1" type="ORF">WBA_LOCUS9869</name>
</gene>
<keyword evidence="2" id="KW-1185">Reference proteome</keyword>
<dbReference type="Proteomes" id="UP000270924">
    <property type="component" value="Unassembled WGS sequence"/>
</dbReference>
<reference evidence="1 2" key="1">
    <citation type="submission" date="2018-11" db="EMBL/GenBank/DDBJ databases">
        <authorList>
            <consortium name="Pathogen Informatics"/>
        </authorList>
    </citation>
    <scope>NUCLEOTIDE SEQUENCE [LARGE SCALE GENOMIC DNA]</scope>
</reference>
<proteinExistence type="predicted"/>
<accession>A0A3P7E5T1</accession>
<evidence type="ECO:0000313" key="1">
    <source>
        <dbReference type="EMBL" id="VDM17791.1"/>
    </source>
</evidence>
<dbReference type="EMBL" id="UYWW01010445">
    <property type="protein sequence ID" value="VDM17791.1"/>
    <property type="molecule type" value="Genomic_DNA"/>
</dbReference>